<feature type="transmembrane region" description="Helical" evidence="1">
    <location>
        <begin position="242"/>
        <end position="260"/>
    </location>
</feature>
<dbReference type="RefSeq" id="WP_317696041.1">
    <property type="nucleotide sequence ID" value="NZ_AP026801.1"/>
</dbReference>
<dbReference type="Proteomes" id="UP001321804">
    <property type="component" value="Chromosome"/>
</dbReference>
<evidence type="ECO:0008006" key="4">
    <source>
        <dbReference type="Google" id="ProtNLM"/>
    </source>
</evidence>
<dbReference type="InterPro" id="IPR049504">
    <property type="entry name" value="O-antigen_lig"/>
</dbReference>
<accession>A0AAU9CT47</accession>
<protein>
    <recommendedName>
        <fullName evidence="4">O-antigen ligase like membrane protein</fullName>
    </recommendedName>
</protein>
<reference evidence="2 3" key="1">
    <citation type="journal article" date="2023" name="Microbiol. Spectr.">
        <title>Symbiosis of Carpenter Bees with Uncharacterized Lactic Acid Bacteria Showing NAD Auxotrophy.</title>
        <authorList>
            <person name="Kawasaki S."/>
            <person name="Ozawa K."/>
            <person name="Mori T."/>
            <person name="Yamamoto A."/>
            <person name="Ito M."/>
            <person name="Ohkuma M."/>
            <person name="Sakamoto M."/>
            <person name="Matsutani M."/>
        </authorList>
    </citation>
    <scope>NUCLEOTIDE SEQUENCE [LARGE SCALE GENOMIC DNA]</scope>
    <source>
        <strain evidence="2 3">KimC2</strain>
    </source>
</reference>
<proteinExistence type="predicted"/>
<evidence type="ECO:0000256" key="1">
    <source>
        <dbReference type="SAM" id="Phobius"/>
    </source>
</evidence>
<feature type="transmembrane region" description="Helical" evidence="1">
    <location>
        <begin position="136"/>
        <end position="155"/>
    </location>
</feature>
<keyword evidence="3" id="KW-1185">Reference proteome</keyword>
<feature type="transmembrane region" description="Helical" evidence="1">
    <location>
        <begin position="108"/>
        <end position="129"/>
    </location>
</feature>
<dbReference type="EMBL" id="AP026801">
    <property type="protein sequence ID" value="BDR57179.1"/>
    <property type="molecule type" value="Genomic_DNA"/>
</dbReference>
<dbReference type="AlphaFoldDB" id="A0AAU9CT47"/>
<gene>
    <name evidence="2" type="ORF">KIMC2_17410</name>
</gene>
<keyword evidence="1" id="KW-0812">Transmembrane</keyword>
<organism evidence="2 3">
    <name type="scientific">Xylocopilactobacillus apis</name>
    <dbReference type="NCBI Taxonomy" id="2932183"/>
    <lineage>
        <taxon>Bacteria</taxon>
        <taxon>Bacillati</taxon>
        <taxon>Bacillota</taxon>
        <taxon>Bacilli</taxon>
        <taxon>Lactobacillales</taxon>
        <taxon>Lactobacillaceae</taxon>
        <taxon>Xylocopilactobacillus</taxon>
    </lineage>
</organism>
<feature type="transmembrane region" description="Helical" evidence="1">
    <location>
        <begin position="272"/>
        <end position="289"/>
    </location>
</feature>
<feature type="transmembrane region" description="Helical" evidence="1">
    <location>
        <begin position="219"/>
        <end position="236"/>
    </location>
</feature>
<dbReference type="KEGG" id="xak:KIMC2_17410"/>
<evidence type="ECO:0000313" key="3">
    <source>
        <dbReference type="Proteomes" id="UP001321804"/>
    </source>
</evidence>
<keyword evidence="1" id="KW-1133">Transmembrane helix</keyword>
<feature type="transmembrane region" description="Helical" evidence="1">
    <location>
        <begin position="423"/>
        <end position="447"/>
    </location>
</feature>
<feature type="transmembrane region" description="Helical" evidence="1">
    <location>
        <begin position="459"/>
        <end position="478"/>
    </location>
</feature>
<feature type="transmembrane region" description="Helical" evidence="1">
    <location>
        <begin position="191"/>
        <end position="212"/>
    </location>
</feature>
<feature type="transmembrane region" description="Helical" evidence="1">
    <location>
        <begin position="37"/>
        <end position="59"/>
    </location>
</feature>
<keyword evidence="1" id="KW-0472">Membrane</keyword>
<evidence type="ECO:0000313" key="2">
    <source>
        <dbReference type="EMBL" id="BDR57179.1"/>
    </source>
</evidence>
<feature type="transmembrane region" description="Helical" evidence="1">
    <location>
        <begin position="9"/>
        <end position="31"/>
    </location>
</feature>
<feature type="transmembrane region" description="Helical" evidence="1">
    <location>
        <begin position="484"/>
        <end position="502"/>
    </location>
</feature>
<feature type="transmembrane region" description="Helical" evidence="1">
    <location>
        <begin position="71"/>
        <end position="88"/>
    </location>
</feature>
<name>A0AAU9CT47_9LACO</name>
<sequence>MNEFKKLSFLGKTFVVFILLQPFLDFYFFYVPPLSNIFPFAISTIIRIIFTAFLAFFYLRDNPDRRILKLILIYLGICIVYFILHVWNAHHFTSYSPTNFNFSIFGEAFYMVRMLIPVFIILLTIHVNFDLHSFSLIVQILAWVVSGSIVLFNLIKLSLASYGGGFITGNIFDWFTNGDPGSFYGFASKGFFYYANSISGVVLLLVPFILYLNFTAPKWHNLTLAVVQLLSCLMLGTKTAVLGYLAMLFGTLALFLFTYCLGKEKKLHRSSVILVLGLSLIVGFMIPFSPMSNRSLTNDVTITEKSSNKVALLKQKRKLERELNHKAHGKSTRLMRYIQANYQNYSLNPEFVNGKYSYIIDPVFWSDVMKMPLKKRMDYRYLEKAMLDRVKKINHNKLDNWFGITYTRMNNIFNLERDFLSQWYSMGFFGVIILLGPMIYLTLRFIYLLLFKFKKYFTFLNAVMTFTILGIIGFSLYAGNILDFLTSAVLLAFFVGQAGTFFNRTIDSKEHPFEA</sequence>
<dbReference type="Pfam" id="PF13425">
    <property type="entry name" value="O-antigen_lig"/>
    <property type="match status" value="1"/>
</dbReference>